<protein>
    <submittedName>
        <fullName evidence="3">Uncharacterized protein</fullName>
    </submittedName>
</protein>
<dbReference type="EMBL" id="BMPT01000013">
    <property type="protein sequence ID" value="GGM33732.1"/>
    <property type="molecule type" value="Genomic_DNA"/>
</dbReference>
<name>A0A8H9L5S2_9MICO</name>
<evidence type="ECO:0000256" key="1">
    <source>
        <dbReference type="SAM" id="MobiDB-lite"/>
    </source>
</evidence>
<evidence type="ECO:0000313" key="4">
    <source>
        <dbReference type="Proteomes" id="UP000655589"/>
    </source>
</evidence>
<keyword evidence="2" id="KW-1133">Transmembrane helix</keyword>
<keyword evidence="4" id="KW-1185">Reference proteome</keyword>
<feature type="compositionally biased region" description="Acidic residues" evidence="1">
    <location>
        <begin position="120"/>
        <end position="129"/>
    </location>
</feature>
<accession>A0A8H9L5S2</accession>
<evidence type="ECO:0000313" key="3">
    <source>
        <dbReference type="EMBL" id="GGM33732.1"/>
    </source>
</evidence>
<feature type="transmembrane region" description="Helical" evidence="2">
    <location>
        <begin position="209"/>
        <end position="227"/>
    </location>
</feature>
<gene>
    <name evidence="3" type="ORF">GCM10010102_31630</name>
</gene>
<dbReference type="RefSeq" id="WP_171103738.1">
    <property type="nucleotide sequence ID" value="NZ_BMPT01000013.1"/>
</dbReference>
<organism evidence="3 4">
    <name type="scientific">Promicromonospora citrea</name>
    <dbReference type="NCBI Taxonomy" id="43677"/>
    <lineage>
        <taxon>Bacteria</taxon>
        <taxon>Bacillati</taxon>
        <taxon>Actinomycetota</taxon>
        <taxon>Actinomycetes</taxon>
        <taxon>Micrococcales</taxon>
        <taxon>Promicromonosporaceae</taxon>
        <taxon>Promicromonospora</taxon>
    </lineage>
</organism>
<feature type="transmembrane region" description="Helical" evidence="2">
    <location>
        <begin position="258"/>
        <end position="276"/>
    </location>
</feature>
<reference evidence="3" key="2">
    <citation type="submission" date="2020-09" db="EMBL/GenBank/DDBJ databases">
        <authorList>
            <person name="Sun Q."/>
            <person name="Ohkuma M."/>
        </authorList>
    </citation>
    <scope>NUCLEOTIDE SEQUENCE</scope>
    <source>
        <strain evidence="3">JCM 3051</strain>
    </source>
</reference>
<comment type="caution">
    <text evidence="3">The sequence shown here is derived from an EMBL/GenBank/DDBJ whole genome shotgun (WGS) entry which is preliminary data.</text>
</comment>
<feature type="region of interest" description="Disordered" evidence="1">
    <location>
        <begin position="109"/>
        <end position="145"/>
    </location>
</feature>
<keyword evidence="2" id="KW-0812">Transmembrane</keyword>
<dbReference type="AlphaFoldDB" id="A0A8H9L5S2"/>
<keyword evidence="2" id="KW-0472">Membrane</keyword>
<reference evidence="3" key="1">
    <citation type="journal article" date="2014" name="Int. J. Syst. Evol. Microbiol.">
        <title>Complete genome sequence of Corynebacterium casei LMG S-19264T (=DSM 44701T), isolated from a smear-ripened cheese.</title>
        <authorList>
            <consortium name="US DOE Joint Genome Institute (JGI-PGF)"/>
            <person name="Walter F."/>
            <person name="Albersmeier A."/>
            <person name="Kalinowski J."/>
            <person name="Ruckert C."/>
        </authorList>
    </citation>
    <scope>NUCLEOTIDE SEQUENCE</scope>
    <source>
        <strain evidence="3">JCM 3051</strain>
    </source>
</reference>
<proteinExistence type="predicted"/>
<dbReference type="Proteomes" id="UP000655589">
    <property type="component" value="Unassembled WGS sequence"/>
</dbReference>
<evidence type="ECO:0000256" key="2">
    <source>
        <dbReference type="SAM" id="Phobius"/>
    </source>
</evidence>
<sequence>MSDKQWEELDGEPNTVANKGKKYTELAEAITRSVSTLQQIVDDTNTTAKAMDKTRKLAGEVREDIEKAKERYAYTGEALSTYGAALRTAKAEADPAAQRLRTLRNELETAQAAARTAESNVDDLPDDASDADKSGAHRAQTQANNTVAELQRQITAAESDWNNGHNDKNTAARSAISKIEEVVSGDKVNGLKDGFWDHVGAAWDSFYKFAKIICDVAGILAIFLSWVPVLGQILVALAAVGAILAIIDSAVKYIRGDIGLTGLLVGVGIGVLSLVGGKAAAHLAKVAKTRTIMTAVGQNGDNFLSTAARLSARGDDGFAAIRSAVRASDEGALGLKAALKSPFVRSDSQRAVFEAFKAGDKTFLGALAAGTKANFPIPFKNGMGGVLFRDANDLANLSRLGMSVEGPVKSAYALSAATTMGDVLKGFYGMSSGFEQGGLAGVSGVTGFVGSHTGGSWGSAAGAPNTIMGDLKNIGLVN</sequence>